<feature type="transmembrane region" description="Helical" evidence="1">
    <location>
        <begin position="67"/>
        <end position="90"/>
    </location>
</feature>
<dbReference type="InterPro" id="IPR052948">
    <property type="entry name" value="Low_temp-induced_all0457"/>
</dbReference>
<dbReference type="InterPro" id="IPR025889">
    <property type="entry name" value="GSP17M-like_dom"/>
</dbReference>
<evidence type="ECO:0000256" key="1">
    <source>
        <dbReference type="SAM" id="Phobius"/>
    </source>
</evidence>
<gene>
    <name evidence="3" type="ORF">A2T98_06435</name>
</gene>
<dbReference type="InterPro" id="IPR037205">
    <property type="entry name" value="ChaB_sf"/>
</dbReference>
<feature type="domain" description="General stress protein 17M-like" evidence="2">
    <location>
        <begin position="13"/>
        <end position="82"/>
    </location>
</feature>
<dbReference type="SUPFAM" id="SSF140376">
    <property type="entry name" value="ChaB-like"/>
    <property type="match status" value="1"/>
</dbReference>
<dbReference type="RefSeq" id="WP_063872049.1">
    <property type="nucleotide sequence ID" value="NZ_CAWMRI010000072.1"/>
</dbReference>
<name>A0A161XLI0_NODSP</name>
<reference evidence="3 4" key="1">
    <citation type="submission" date="2016-04" db="EMBL/GenBank/DDBJ databases">
        <title>Draft Genome Assembly of the Bloom-forming Cyanobacterium Nodularia spumigena Strain CENA596 in Shrimp Production Ponds.</title>
        <authorList>
            <person name="Popin R.V."/>
            <person name="Rigonato J."/>
            <person name="Abreu V.A."/>
            <person name="Andreote A.P."/>
            <person name="Silveira S.B."/>
            <person name="Odebrecht C."/>
            <person name="Fiore M.F."/>
        </authorList>
    </citation>
    <scope>NUCLEOTIDE SEQUENCE [LARGE SCALE GENOMIC DNA]</scope>
    <source>
        <strain evidence="3 4">CENA596</strain>
    </source>
</reference>
<dbReference type="Gene3D" id="1.10.1740.70">
    <property type="entry name" value="ChaB"/>
    <property type="match status" value="1"/>
</dbReference>
<feature type="transmembrane region" description="Helical" evidence="1">
    <location>
        <begin position="102"/>
        <end position="126"/>
    </location>
</feature>
<dbReference type="InterPro" id="IPR009317">
    <property type="entry name" value="ChaB"/>
</dbReference>
<dbReference type="Pfam" id="PF06150">
    <property type="entry name" value="ChaB"/>
    <property type="match status" value="1"/>
</dbReference>
<dbReference type="PANTHER" id="PTHR36109:SF2">
    <property type="entry name" value="MEMBRANE PROTEIN"/>
    <property type="match status" value="1"/>
</dbReference>
<dbReference type="Pfam" id="PF11181">
    <property type="entry name" value="YflT"/>
    <property type="match status" value="1"/>
</dbReference>
<dbReference type="EMBL" id="LWAJ01000072">
    <property type="protein sequence ID" value="KZL50681.1"/>
    <property type="molecule type" value="Genomic_DNA"/>
</dbReference>
<accession>A0A161XLI0</accession>
<organism evidence="3 4">
    <name type="scientific">Nodularia spumigena CENA596</name>
    <dbReference type="NCBI Taxonomy" id="1819295"/>
    <lineage>
        <taxon>Bacteria</taxon>
        <taxon>Bacillati</taxon>
        <taxon>Cyanobacteriota</taxon>
        <taxon>Cyanophyceae</taxon>
        <taxon>Nostocales</taxon>
        <taxon>Nodulariaceae</taxon>
        <taxon>Nodularia</taxon>
    </lineage>
</organism>
<dbReference type="PANTHER" id="PTHR36109">
    <property type="entry name" value="MEMBRANE PROTEIN-RELATED"/>
    <property type="match status" value="1"/>
</dbReference>
<keyword evidence="1" id="KW-0472">Membrane</keyword>
<sequence length="255" mass="27513">MPEVYQAERTISAVFKEQKQIDQVIRRLLDRGVPRDHISIMGKNFQSETRISGFITKKDVILGGLRTGAIFGSLFGSFLSLLTGVGVLFVPFVGPIVAAGPIGALLLGAASGAIAGSAGAGLVSALTAWGMPEDKAAVYQTRLQAGEFMLMAEVPSDRLGEFQLLIESSGGEEIHTTDQTLTHPCPGPCNSPEDLSVEVRSHLSEEAQRTFMDRYNAVLDQTSDEFTAEQAAWEAVHEQFDEDENGVWSKAKVNV</sequence>
<dbReference type="Proteomes" id="UP000076555">
    <property type="component" value="Unassembled WGS sequence"/>
</dbReference>
<protein>
    <recommendedName>
        <fullName evidence="2">General stress protein 17M-like domain-containing protein</fullName>
    </recommendedName>
</protein>
<proteinExistence type="predicted"/>
<evidence type="ECO:0000259" key="2">
    <source>
        <dbReference type="Pfam" id="PF11181"/>
    </source>
</evidence>
<comment type="caution">
    <text evidence="3">The sequence shown here is derived from an EMBL/GenBank/DDBJ whole genome shotgun (WGS) entry which is preliminary data.</text>
</comment>
<evidence type="ECO:0000313" key="4">
    <source>
        <dbReference type="Proteomes" id="UP000076555"/>
    </source>
</evidence>
<dbReference type="OrthoDB" id="457593at2"/>
<keyword evidence="1" id="KW-0812">Transmembrane</keyword>
<dbReference type="AlphaFoldDB" id="A0A161XLI0"/>
<evidence type="ECO:0000313" key="3">
    <source>
        <dbReference type="EMBL" id="KZL50681.1"/>
    </source>
</evidence>
<keyword evidence="1" id="KW-1133">Transmembrane helix</keyword>